<reference evidence="3 4" key="1">
    <citation type="submission" date="2018-11" db="EMBL/GenBank/DDBJ databases">
        <title>Novel Erysipelotrichaceae bacterium isolated from small intestine of a swine.</title>
        <authorList>
            <person name="Kim J.S."/>
            <person name="Choe H."/>
            <person name="Lee Y.R."/>
            <person name="Kim K.M."/>
            <person name="Park D.S."/>
        </authorList>
    </citation>
    <scope>NUCLEOTIDE SEQUENCE [LARGE SCALE GENOMIC DNA]</scope>
    <source>
        <strain evidence="3 4">SG0102</strain>
    </source>
</reference>
<feature type="compositionally biased region" description="Polar residues" evidence="1">
    <location>
        <begin position="672"/>
        <end position="681"/>
    </location>
</feature>
<dbReference type="AlphaFoldDB" id="A0A3G9J4N5"/>
<dbReference type="GO" id="GO:0003676">
    <property type="term" value="F:nucleic acid binding"/>
    <property type="evidence" value="ECO:0007669"/>
    <property type="project" value="InterPro"/>
</dbReference>
<evidence type="ECO:0000259" key="2">
    <source>
        <dbReference type="PROSITE" id="PS50994"/>
    </source>
</evidence>
<accession>A0A3G9J4N5</accession>
<dbReference type="KEGG" id="ebm:SG0102_04860"/>
<keyword evidence="4" id="KW-1185">Reference proteome</keyword>
<dbReference type="EMBL" id="AP019309">
    <property type="protein sequence ID" value="BBH25552.1"/>
    <property type="molecule type" value="Genomic_DNA"/>
</dbReference>
<dbReference type="OrthoDB" id="1640242at2"/>
<protein>
    <recommendedName>
        <fullName evidence="2">Integrase catalytic domain-containing protein</fullName>
    </recommendedName>
</protein>
<dbReference type="PROSITE" id="PS50994">
    <property type="entry name" value="INTEGRASE"/>
    <property type="match status" value="1"/>
</dbReference>
<evidence type="ECO:0000313" key="4">
    <source>
        <dbReference type="Proteomes" id="UP000268059"/>
    </source>
</evidence>
<gene>
    <name evidence="3" type="ORF">SG0102_04860</name>
</gene>
<dbReference type="SUPFAM" id="SSF53098">
    <property type="entry name" value="Ribonuclease H-like"/>
    <property type="match status" value="1"/>
</dbReference>
<feature type="domain" description="Integrase catalytic" evidence="2">
    <location>
        <begin position="276"/>
        <end position="494"/>
    </location>
</feature>
<dbReference type="GO" id="GO:0015074">
    <property type="term" value="P:DNA integration"/>
    <property type="evidence" value="ECO:0007669"/>
    <property type="project" value="InterPro"/>
</dbReference>
<name>A0A3G9J4N5_9FIRM</name>
<organism evidence="3 4">
    <name type="scientific">Intestinibaculum porci</name>
    <dbReference type="NCBI Taxonomy" id="2487118"/>
    <lineage>
        <taxon>Bacteria</taxon>
        <taxon>Bacillati</taxon>
        <taxon>Bacillota</taxon>
        <taxon>Erysipelotrichia</taxon>
        <taxon>Erysipelotrichales</taxon>
        <taxon>Erysipelotrichaceae</taxon>
        <taxon>Intestinibaculum</taxon>
    </lineage>
</organism>
<proteinExistence type="predicted"/>
<dbReference type="InterPro" id="IPR036397">
    <property type="entry name" value="RNaseH_sf"/>
</dbReference>
<sequence length="723" mass="84077">MSINYSIGDHIVDIHHNKYAIIYVSTDITILCLDTSPNFTLTLIQQPTETVLSSLENGSFRKIEPSQVIVNVDDLSPKQKQRYERNLNIINEINEYYGPGYLELTEKSNKHFLQELSNKYGISIQNLRKIIIKYLRSGCQLSSLIDQRGAPLGRKKYSTPAGRTTISGEKFAIILTEKDIKNMDEAVESIRKNHTHSGTKKDAYVEMLRKHYCNIEIDEDGNAHHVLYPMGRYPTLRQFYNFVNKKISKNEYQIIRTSAREYQNNHRAIIGTERNDLTYPGELCDIDATPTDIYLVSKNDPEKLVNRAHMYLIIDVLTGMIISGSVSFEDNSNAAVSNVMMNLKREGRDQLLAETHLTLESDDLWPTDILPGTLRCDRGSEFTSKEFRRKCHELNIAIQLVPAATGSMKGTVEKEFHQFNLAMGDTFEKRGLILKRHDSDHKKTACLNIDDMRKIMVSYIIYHNNRVIESRFRSPEMIERNISASPVELWKFYSEKNSPRYIHMNVNQYIWTLMKPAKASMGRQGIVFKGLHYMCNSDNYLIKYMRNNLETVKMDIRYDEASMRNIYYIRDGVLFQAHLNPLYPEQMDYANMSYDMFMNYQKRSREQITKNRHDNLQKRIAYNKQLEDIRDQRNSTPSPTASNAIRKNSQTEKEIDNKEHSFANIVGLYETSPDSNDNPTIEDNNSEYSKENNKNDNDLFQVIDEEDPEKFKEAFLKKFGYKD</sequence>
<feature type="compositionally biased region" description="Polar residues" evidence="1">
    <location>
        <begin position="634"/>
        <end position="648"/>
    </location>
</feature>
<dbReference type="RefSeq" id="WP_125118490.1">
    <property type="nucleotide sequence ID" value="NZ_AP019309.1"/>
</dbReference>
<evidence type="ECO:0000256" key="1">
    <source>
        <dbReference type="SAM" id="MobiDB-lite"/>
    </source>
</evidence>
<dbReference type="InterPro" id="IPR001584">
    <property type="entry name" value="Integrase_cat-core"/>
</dbReference>
<dbReference type="Gene3D" id="3.30.420.10">
    <property type="entry name" value="Ribonuclease H-like superfamily/Ribonuclease H"/>
    <property type="match status" value="1"/>
</dbReference>
<feature type="compositionally biased region" description="Basic and acidic residues" evidence="1">
    <location>
        <begin position="688"/>
        <end position="697"/>
    </location>
</feature>
<feature type="compositionally biased region" description="Basic and acidic residues" evidence="1">
    <location>
        <begin position="649"/>
        <end position="661"/>
    </location>
</feature>
<evidence type="ECO:0000313" key="3">
    <source>
        <dbReference type="EMBL" id="BBH25552.1"/>
    </source>
</evidence>
<dbReference type="InterPro" id="IPR012337">
    <property type="entry name" value="RNaseH-like_sf"/>
</dbReference>
<feature type="region of interest" description="Disordered" evidence="1">
    <location>
        <begin position="623"/>
        <end position="705"/>
    </location>
</feature>
<dbReference type="Proteomes" id="UP000268059">
    <property type="component" value="Chromosome"/>
</dbReference>
<dbReference type="InParanoid" id="A0A3G9J4N5"/>